<dbReference type="SUPFAM" id="SSF52540">
    <property type="entry name" value="P-loop containing nucleoside triphosphate hydrolases"/>
    <property type="match status" value="1"/>
</dbReference>
<dbReference type="Gene3D" id="3.40.50.300">
    <property type="entry name" value="P-loop containing nucleotide triphosphate hydrolases"/>
    <property type="match status" value="2"/>
</dbReference>
<keyword evidence="2" id="KW-1185">Reference proteome</keyword>
<accession>A0A7Z0WQD1</accession>
<dbReference type="Pfam" id="PF13424">
    <property type="entry name" value="TPR_12"/>
    <property type="match status" value="1"/>
</dbReference>
<dbReference type="InterPro" id="IPR011990">
    <property type="entry name" value="TPR-like_helical_dom_sf"/>
</dbReference>
<dbReference type="Proteomes" id="UP000185696">
    <property type="component" value="Unassembled WGS sequence"/>
</dbReference>
<name>A0A7Z0WQD1_9PSEU</name>
<protein>
    <recommendedName>
        <fullName evidence="3">Tetratricopeptide repeat protein</fullName>
    </recommendedName>
</protein>
<comment type="caution">
    <text evidence="1">The sequence shown here is derived from an EMBL/GenBank/DDBJ whole genome shotgun (WGS) entry which is preliminary data.</text>
</comment>
<evidence type="ECO:0000313" key="2">
    <source>
        <dbReference type="Proteomes" id="UP000185696"/>
    </source>
</evidence>
<reference evidence="1 2" key="1">
    <citation type="submission" date="2016-12" db="EMBL/GenBank/DDBJ databases">
        <title>The draft genome sequence of Actinophytocola xinjiangensis.</title>
        <authorList>
            <person name="Wang W."/>
            <person name="Yuan L."/>
        </authorList>
    </citation>
    <scope>NUCLEOTIDE SEQUENCE [LARGE SCALE GENOMIC DNA]</scope>
    <source>
        <strain evidence="1 2">CGMCC 4.4663</strain>
    </source>
</reference>
<dbReference type="SUPFAM" id="SSF48452">
    <property type="entry name" value="TPR-like"/>
    <property type="match status" value="2"/>
</dbReference>
<proteinExistence type="predicted"/>
<dbReference type="AlphaFoldDB" id="A0A7Z0WQD1"/>
<dbReference type="NCBIfam" id="NF040586">
    <property type="entry name" value="FxSxx_TPR"/>
    <property type="match status" value="1"/>
</dbReference>
<evidence type="ECO:0000313" key="1">
    <source>
        <dbReference type="EMBL" id="OLF12358.1"/>
    </source>
</evidence>
<organism evidence="1 2">
    <name type="scientific">Actinophytocola xinjiangensis</name>
    <dbReference type="NCBI Taxonomy" id="485602"/>
    <lineage>
        <taxon>Bacteria</taxon>
        <taxon>Bacillati</taxon>
        <taxon>Actinomycetota</taxon>
        <taxon>Actinomycetes</taxon>
        <taxon>Pseudonocardiales</taxon>
        <taxon>Pseudonocardiaceae</taxon>
    </lineage>
</organism>
<dbReference type="InterPro" id="IPR027417">
    <property type="entry name" value="P-loop_NTPase"/>
</dbReference>
<dbReference type="InterPro" id="IPR053137">
    <property type="entry name" value="NLR-like"/>
</dbReference>
<dbReference type="EMBL" id="MSIF01000003">
    <property type="protein sequence ID" value="OLF12358.1"/>
    <property type="molecule type" value="Genomic_DNA"/>
</dbReference>
<sequence>MAVVSADDAVDRAGAIANLACLLASNDRTVLVLDLPEAVYRVAEYLAPFAVERAELRELGGAKLEREYATTFSATSPADSTLDRFELPGEHRVIDVHTMSRADREPRPWLAAARRGGADRLRDSLIHSPYDYVLVNAPSLVEQSDEESRAISNAVAKMCDVAVVCFSHRVATVREADRIGRALHRRAPGGIQVVPVRLGGDKPDEDLDERFTELLAGNPRPTAALSLPEVPSPTPVLGLFLDRPDVADAYAALAGAVTFDAVTRLGDLPAAVLTRYRRATGFAEPGSPRFLVLATPDTRLWADWITAHLLAAGAEVGSPRTTPDWLTAAPPPELVVVGGDAPAGGLPATASVTQVVVHDGTASLPGTDSLVLAGLDAPVATARLHAYFGLKPATDAAPPVVRHPDEPPDLVAVPPIQHATIGRVEELERLRDQLVHGDGSPVRLGGEPGVGKTALAREYACRYANAYSVVWWISAHDRESVLAAIVALGRALRGVTDGDVPGPLALLRSELAGPRWLLVFDDGDDPEVYGDLLPAPGRCHVIITSAGDGDFVVPPLSAADNAELLAGRLPQLADSGKLDEIAAAVGYGPLAMELSSAWLTEVLRTGEVHPESTTSRTHTVVDDYVAALGEVEHPANAVASVLAVMSESLATTGPGRMTLLLARFCALLSPEGVSLALLRSKEVRRELVAAGGQDAAPLAMDSAEIDILLARGARIGLFRVDWGRTRALTVHRVVRRALRAALTEWEERTLRERVLAALAGYAPTEQEDDQPTAMRRYAELNRHVMSTGAQDSDDPDVRQWLVNQTGYLFRTNEADVWQVALDPAQRLYDRWLAAYSERDPYVSMLAGQLARLYRALGRYQEALELNTSALNTQRRYQGRVHHRALLTARGLGGDLRGLGRLEDAVDEDIATLDGLRAAFGEDHPHTLAAENNLAVARFHAGDIATAHDEGERHCARRDRLFGRDDPRNWHSLANLGLYQRAMGLFDDSVATLGRAHELASANKPPPPLAGPIVSWLRSVSERLAPGRDTTMAKGRNGEALVALRDELGEDHLQVVACKLSYANAHRAVGEAGYAVTATTECLETLDRLPGIGEDHPYSAICQVMLAAALTASGRAAEAVDAVERGALLLDEHLGPAHPLTLAAQVDQAVVLSAAGRHSDARTAARTAATACADYLPGRHYYRDIAAANTRRLGADQTTDPVRVIDLDISMP</sequence>
<dbReference type="Gene3D" id="1.25.40.10">
    <property type="entry name" value="Tetratricopeptide repeat domain"/>
    <property type="match status" value="2"/>
</dbReference>
<gene>
    <name evidence="1" type="ORF">BLA60_10355</name>
</gene>
<evidence type="ECO:0008006" key="3">
    <source>
        <dbReference type="Google" id="ProtNLM"/>
    </source>
</evidence>
<dbReference type="PANTHER" id="PTHR46082:SF6">
    <property type="entry name" value="AAA+ ATPASE DOMAIN-CONTAINING PROTEIN-RELATED"/>
    <property type="match status" value="1"/>
</dbReference>
<dbReference type="PANTHER" id="PTHR46082">
    <property type="entry name" value="ATP/GTP-BINDING PROTEIN-RELATED"/>
    <property type="match status" value="1"/>
</dbReference>